<dbReference type="Pfam" id="PF14541">
    <property type="entry name" value="TAXi_C"/>
    <property type="match status" value="1"/>
</dbReference>
<keyword evidence="2" id="KW-0378">Hydrolase</keyword>
<dbReference type="Gene3D" id="2.40.70.10">
    <property type="entry name" value="Acid Proteases"/>
    <property type="match status" value="1"/>
</dbReference>
<evidence type="ECO:0000259" key="3">
    <source>
        <dbReference type="Pfam" id="PF14541"/>
    </source>
</evidence>
<dbReference type="GO" id="GO:0005576">
    <property type="term" value="C:extracellular region"/>
    <property type="evidence" value="ECO:0007669"/>
    <property type="project" value="TreeGrafter"/>
</dbReference>
<evidence type="ECO:0000313" key="5">
    <source>
        <dbReference type="Proteomes" id="UP000237000"/>
    </source>
</evidence>
<dbReference type="EMBL" id="JXTC01000037">
    <property type="protein sequence ID" value="PON96650.1"/>
    <property type="molecule type" value="Genomic_DNA"/>
</dbReference>
<dbReference type="InParanoid" id="A0A2P5FFS0"/>
<dbReference type="Proteomes" id="UP000237000">
    <property type="component" value="Unassembled WGS sequence"/>
</dbReference>
<dbReference type="PANTHER" id="PTHR47967">
    <property type="entry name" value="OS07G0603500 PROTEIN-RELATED"/>
    <property type="match status" value="1"/>
</dbReference>
<protein>
    <submittedName>
        <fullName evidence="4">Aspartic peptidase domain containing protein</fullName>
    </submittedName>
</protein>
<comment type="caution">
    <text evidence="4">The sequence shown here is derived from an EMBL/GenBank/DDBJ whole genome shotgun (WGS) entry which is preliminary data.</text>
</comment>
<dbReference type="GO" id="GO:0006508">
    <property type="term" value="P:proteolysis"/>
    <property type="evidence" value="ECO:0007669"/>
    <property type="project" value="UniProtKB-KW"/>
</dbReference>
<name>A0A2P5FFS0_TREOI</name>
<evidence type="ECO:0000313" key="4">
    <source>
        <dbReference type="EMBL" id="PON96650.1"/>
    </source>
</evidence>
<evidence type="ECO:0000256" key="1">
    <source>
        <dbReference type="ARBA" id="ARBA00022670"/>
    </source>
</evidence>
<sequence length="260" mass="28759">MQYVKHLNYINPPTSTGVLAYEDFTFRLNTNRTLPLDSLVFNCSIKNVNFNFRDNTNKVAGKLGLGNGCHSLVHQLGPLINSLPDNPAYFSDLQGLNLAAHCAGRLSPQGNSSGEYVIDIGSAYSLVTSRAYTVLKGALENYFGSFVGYGHIRGGRDEFDFCYERGRREGYNRLPNLTFHFKSFAAGWPSPDLVIRPEGLFALGESIAGKEYFCLAMLSTPIQEGSLTFIGACQQINQRFVYDTNSGKLFLGQENYARTG</sequence>
<dbReference type="InterPro" id="IPR021109">
    <property type="entry name" value="Peptidase_aspartic_dom_sf"/>
</dbReference>
<proteinExistence type="predicted"/>
<dbReference type="PANTHER" id="PTHR47967:SF128">
    <property type="entry name" value="ASPARTIC PROTEINASE CDR1-LIKE"/>
    <property type="match status" value="1"/>
</dbReference>
<keyword evidence="1" id="KW-0645">Protease</keyword>
<keyword evidence="5" id="KW-1185">Reference proteome</keyword>
<dbReference type="SUPFAM" id="SSF50630">
    <property type="entry name" value="Acid proteases"/>
    <property type="match status" value="1"/>
</dbReference>
<evidence type="ECO:0000256" key="2">
    <source>
        <dbReference type="ARBA" id="ARBA00022801"/>
    </source>
</evidence>
<gene>
    <name evidence="4" type="ORF">TorRG33x02_076310</name>
</gene>
<reference evidence="5" key="1">
    <citation type="submission" date="2016-06" db="EMBL/GenBank/DDBJ databases">
        <title>Parallel loss of symbiosis genes in relatives of nitrogen-fixing non-legume Parasponia.</title>
        <authorList>
            <person name="Van Velzen R."/>
            <person name="Holmer R."/>
            <person name="Bu F."/>
            <person name="Rutten L."/>
            <person name="Van Zeijl A."/>
            <person name="Liu W."/>
            <person name="Santuari L."/>
            <person name="Cao Q."/>
            <person name="Sharma T."/>
            <person name="Shen D."/>
            <person name="Roswanjaya Y."/>
            <person name="Wardhani T."/>
            <person name="Kalhor M.S."/>
            <person name="Jansen J."/>
            <person name="Van den Hoogen J."/>
            <person name="Gungor B."/>
            <person name="Hartog M."/>
            <person name="Hontelez J."/>
            <person name="Verver J."/>
            <person name="Yang W.-C."/>
            <person name="Schijlen E."/>
            <person name="Repin R."/>
            <person name="Schilthuizen M."/>
            <person name="Schranz E."/>
            <person name="Heidstra R."/>
            <person name="Miyata K."/>
            <person name="Fedorova E."/>
            <person name="Kohlen W."/>
            <person name="Bisseling T."/>
            <person name="Smit S."/>
            <person name="Geurts R."/>
        </authorList>
    </citation>
    <scope>NUCLEOTIDE SEQUENCE [LARGE SCALE GENOMIC DNA]</scope>
    <source>
        <strain evidence="5">cv. RG33-2</strain>
    </source>
</reference>
<dbReference type="STRING" id="63057.A0A2P5FFS0"/>
<dbReference type="InterPro" id="IPR051708">
    <property type="entry name" value="Plant_Aspart_Prot_A1"/>
</dbReference>
<dbReference type="InterPro" id="IPR032799">
    <property type="entry name" value="TAXi_C"/>
</dbReference>
<feature type="domain" description="Xylanase inhibitor C-terminal" evidence="3">
    <location>
        <begin position="105"/>
        <end position="249"/>
    </location>
</feature>
<organism evidence="4 5">
    <name type="scientific">Trema orientale</name>
    <name type="common">Charcoal tree</name>
    <name type="synonym">Celtis orientalis</name>
    <dbReference type="NCBI Taxonomy" id="63057"/>
    <lineage>
        <taxon>Eukaryota</taxon>
        <taxon>Viridiplantae</taxon>
        <taxon>Streptophyta</taxon>
        <taxon>Embryophyta</taxon>
        <taxon>Tracheophyta</taxon>
        <taxon>Spermatophyta</taxon>
        <taxon>Magnoliopsida</taxon>
        <taxon>eudicotyledons</taxon>
        <taxon>Gunneridae</taxon>
        <taxon>Pentapetalae</taxon>
        <taxon>rosids</taxon>
        <taxon>fabids</taxon>
        <taxon>Rosales</taxon>
        <taxon>Cannabaceae</taxon>
        <taxon>Trema</taxon>
    </lineage>
</organism>
<dbReference type="AlphaFoldDB" id="A0A2P5FFS0"/>
<dbReference type="GO" id="GO:0008233">
    <property type="term" value="F:peptidase activity"/>
    <property type="evidence" value="ECO:0007669"/>
    <property type="project" value="UniProtKB-KW"/>
</dbReference>
<accession>A0A2P5FFS0</accession>
<dbReference type="OrthoDB" id="660550at2759"/>